<keyword evidence="3" id="KW-1185">Reference proteome</keyword>
<feature type="coiled-coil region" evidence="1">
    <location>
        <begin position="326"/>
        <end position="360"/>
    </location>
</feature>
<dbReference type="EMBL" id="JBHSTP010000003">
    <property type="protein sequence ID" value="MFC6356931.1"/>
    <property type="molecule type" value="Genomic_DNA"/>
</dbReference>
<accession>A0ABW1VFR1</accession>
<proteinExistence type="predicted"/>
<name>A0ABW1VFR1_9MICO</name>
<gene>
    <name evidence="2" type="ORF">ACFQB0_12515</name>
</gene>
<evidence type="ECO:0000313" key="2">
    <source>
        <dbReference type="EMBL" id="MFC6356931.1"/>
    </source>
</evidence>
<comment type="caution">
    <text evidence="2">The sequence shown here is derived from an EMBL/GenBank/DDBJ whole genome shotgun (WGS) entry which is preliminary data.</text>
</comment>
<dbReference type="RefSeq" id="WP_386732128.1">
    <property type="nucleotide sequence ID" value="NZ_JBHSTP010000003.1"/>
</dbReference>
<protein>
    <recommendedName>
        <fullName evidence="4">Glycosyltransferase</fullName>
    </recommendedName>
</protein>
<evidence type="ECO:0008006" key="4">
    <source>
        <dbReference type="Google" id="ProtNLM"/>
    </source>
</evidence>
<organism evidence="2 3">
    <name type="scientific">Luethyella okanaganae</name>
    <dbReference type="NCBI Taxonomy" id="69372"/>
    <lineage>
        <taxon>Bacteria</taxon>
        <taxon>Bacillati</taxon>
        <taxon>Actinomycetota</taxon>
        <taxon>Actinomycetes</taxon>
        <taxon>Micrococcales</taxon>
        <taxon>Microbacteriaceae</taxon>
        <taxon>Luethyella</taxon>
    </lineage>
</organism>
<evidence type="ECO:0000313" key="3">
    <source>
        <dbReference type="Proteomes" id="UP001596306"/>
    </source>
</evidence>
<dbReference type="Proteomes" id="UP001596306">
    <property type="component" value="Unassembled WGS sequence"/>
</dbReference>
<evidence type="ECO:0000256" key="1">
    <source>
        <dbReference type="SAM" id="Coils"/>
    </source>
</evidence>
<reference evidence="3" key="1">
    <citation type="journal article" date="2019" name="Int. J. Syst. Evol. Microbiol.">
        <title>The Global Catalogue of Microorganisms (GCM) 10K type strain sequencing project: providing services to taxonomists for standard genome sequencing and annotation.</title>
        <authorList>
            <consortium name="The Broad Institute Genomics Platform"/>
            <consortium name="The Broad Institute Genome Sequencing Center for Infectious Disease"/>
            <person name="Wu L."/>
            <person name="Ma J."/>
        </authorList>
    </citation>
    <scope>NUCLEOTIDE SEQUENCE [LARGE SCALE GENOMIC DNA]</scope>
    <source>
        <strain evidence="3">CCUG 43304</strain>
    </source>
</reference>
<sequence>MEYFLGADWFVDVYTNDLGSPMLELVQQLSSWGRLRVVVADPEAPFDDDYDLIWIQHSLLPPTMIDRLCYRGIETPIVWHHLSVFMNIEMPILAEIENRIASLSTGMSPAAVEAIMLFGLDPDHLLVFDNPAPDCFADATVSERNGRLERLLVVSNHAPEEVREAMGLVRGKGVHVEILGGQDGPRRVSPEILGEFDAVLTIGKTVPFALSMGIPCYVYDHFGGIGWLDDGNFEHEHFHAFSGRATRRMAAPDIIARELVEGYPDAAVYARDNRSAFAERWRMSRRMSELLSDPRIETATPIALTAEQARRYKSFLELYGDIYRLVVKLQSDVRGLQGGLAEAEAECAELRVQLGMAESRHRDSEEKERARQAEWRSAYRELRGTLDSPIWRVSAPVRWARARLRGHQPFRAVGLESMDARDLAALNVEIRRSRSWRMIEGLRGTSPRS</sequence>
<keyword evidence="1" id="KW-0175">Coiled coil</keyword>